<keyword evidence="12" id="KW-1185">Reference proteome</keyword>
<dbReference type="EMBL" id="KZ824633">
    <property type="protein sequence ID" value="RAK79306.1"/>
    <property type="molecule type" value="Genomic_DNA"/>
</dbReference>
<evidence type="ECO:0000313" key="11">
    <source>
        <dbReference type="EMBL" id="RAK79306.1"/>
    </source>
</evidence>
<dbReference type="PANTHER" id="PTHR21240">
    <property type="entry name" value="2-AMINO-3-CARBOXYLMUCONATE-6-SEMIALDEHYDE DECARBOXYLASE"/>
    <property type="match status" value="1"/>
</dbReference>
<dbReference type="GO" id="GO:0046872">
    <property type="term" value="F:metal ion binding"/>
    <property type="evidence" value="ECO:0007669"/>
    <property type="project" value="UniProtKB-KW"/>
</dbReference>
<feature type="chain" id="PRO_5034229487" description="6-methylsalicylate decarboxylase" evidence="9">
    <location>
        <begin position="20"/>
        <end position="356"/>
    </location>
</feature>
<evidence type="ECO:0000259" key="10">
    <source>
        <dbReference type="Pfam" id="PF04909"/>
    </source>
</evidence>
<reference evidence="11 12" key="1">
    <citation type="submission" date="2018-02" db="EMBL/GenBank/DDBJ databases">
        <title>The genomes of Aspergillus section Nigri reveals drivers in fungal speciation.</title>
        <authorList>
            <consortium name="DOE Joint Genome Institute"/>
            <person name="Vesth T.C."/>
            <person name="Nybo J."/>
            <person name="Theobald S."/>
            <person name="Brandl J."/>
            <person name="Frisvad J.C."/>
            <person name="Nielsen K.F."/>
            <person name="Lyhne E.K."/>
            <person name="Kogle M.E."/>
            <person name="Kuo A."/>
            <person name="Riley R."/>
            <person name="Clum A."/>
            <person name="Nolan M."/>
            <person name="Lipzen A."/>
            <person name="Salamov A."/>
            <person name="Henrissat B."/>
            <person name="Wiebenga A."/>
            <person name="De vries R.P."/>
            <person name="Grigoriev I.V."/>
            <person name="Mortensen U.H."/>
            <person name="Andersen M.R."/>
            <person name="Baker S.E."/>
        </authorList>
    </citation>
    <scope>NUCLEOTIDE SEQUENCE [LARGE SCALE GENOMIC DNA]</scope>
    <source>
        <strain evidence="11 12">CBS 313.89</strain>
    </source>
</reference>
<dbReference type="PANTHER" id="PTHR21240:SF29">
    <property type="entry name" value="AMIDOHYDROLASE-RELATED DOMAIN-CONTAINING PROTEIN"/>
    <property type="match status" value="1"/>
</dbReference>
<protein>
    <recommendedName>
        <fullName evidence="7">6-methylsalicylate decarboxylase</fullName>
        <ecNumber evidence="7">4.1.1.52</ecNumber>
    </recommendedName>
</protein>
<dbReference type="RefSeq" id="XP_040803316.1">
    <property type="nucleotide sequence ID" value="XM_040946803.1"/>
</dbReference>
<dbReference type="SUPFAM" id="SSF51556">
    <property type="entry name" value="Metallo-dependent hydrolases"/>
    <property type="match status" value="1"/>
</dbReference>
<evidence type="ECO:0000256" key="3">
    <source>
        <dbReference type="ARBA" id="ARBA00022793"/>
    </source>
</evidence>
<dbReference type="VEuPathDB" id="FungiDB:BO72DRAFT_466900"/>
<keyword evidence="2" id="KW-0479">Metal-binding</keyword>
<evidence type="ECO:0000256" key="9">
    <source>
        <dbReference type="SAM" id="SignalP"/>
    </source>
</evidence>
<comment type="catalytic activity">
    <reaction evidence="6">
        <text>6-methylsalicylate + H(+) = 3-methylphenol + CO2</text>
        <dbReference type="Rhea" id="RHEA:23112"/>
        <dbReference type="ChEBI" id="CHEBI:15378"/>
        <dbReference type="ChEBI" id="CHEBI:16526"/>
        <dbReference type="ChEBI" id="CHEBI:17231"/>
        <dbReference type="ChEBI" id="CHEBI:36658"/>
        <dbReference type="EC" id="4.1.1.52"/>
    </reaction>
    <physiologicalReaction direction="left-to-right" evidence="6">
        <dbReference type="Rhea" id="RHEA:23113"/>
    </physiologicalReaction>
</comment>
<dbReference type="InterPro" id="IPR006680">
    <property type="entry name" value="Amidohydro-rel"/>
</dbReference>
<proteinExistence type="inferred from homology"/>
<gene>
    <name evidence="11" type="ORF">BO72DRAFT_466900</name>
</gene>
<organism evidence="11 12">
    <name type="scientific">Aspergillus fijiensis CBS 313.89</name>
    <dbReference type="NCBI Taxonomy" id="1448319"/>
    <lineage>
        <taxon>Eukaryota</taxon>
        <taxon>Fungi</taxon>
        <taxon>Dikarya</taxon>
        <taxon>Ascomycota</taxon>
        <taxon>Pezizomycotina</taxon>
        <taxon>Eurotiomycetes</taxon>
        <taxon>Eurotiomycetidae</taxon>
        <taxon>Eurotiales</taxon>
        <taxon>Aspergillaceae</taxon>
        <taxon>Aspergillus</taxon>
    </lineage>
</organism>
<keyword evidence="5 8" id="KW-0456">Lyase</keyword>
<evidence type="ECO:0000313" key="12">
    <source>
        <dbReference type="Proteomes" id="UP000249789"/>
    </source>
</evidence>
<sequence length="356" mass="38246">MPSLRAIVLGLATTTLIHAHAHSHSTLGADYIIDVHSHVIPPVWKEALISAGYPLKNGTLYVDDFPVPDWTLDSHLSTMDARGINFSTVSVTAPGVAFLRHDAAAASQLARRINLQMHNWTQTHPTRLGALCLLPLPHINESLAELEFCLDTLNFPGIGLYTNFNGTMYLGDRRLDPIFAALSARNATAFVHPAAPSCPAVALGHPLPLTEYPFDTVRAMENLLLTGQRARFPRATLIFAHGGGAMPYLAPRIAGLASMEFMGGRSVADSLAQLAGYYFETASATSAVQLAALKSFLGTGRILTGTDYPYVPSDQIAATLPKIQANGGFNASEMVEIHAGNALRLFPRVAAVLRGW</sequence>
<evidence type="ECO:0000256" key="6">
    <source>
        <dbReference type="ARBA" id="ARBA00036832"/>
    </source>
</evidence>
<keyword evidence="3 8" id="KW-0210">Decarboxylase</keyword>
<evidence type="ECO:0000256" key="8">
    <source>
        <dbReference type="RuleBase" id="RU366045"/>
    </source>
</evidence>
<dbReference type="InterPro" id="IPR032465">
    <property type="entry name" value="ACMSD"/>
</dbReference>
<feature type="domain" description="Amidohydrolase-related" evidence="10">
    <location>
        <begin position="33"/>
        <end position="347"/>
    </location>
</feature>
<dbReference type="EC" id="4.1.1.52" evidence="7"/>
<keyword evidence="9" id="KW-0732">Signal</keyword>
<dbReference type="Proteomes" id="UP000249789">
    <property type="component" value="Unassembled WGS sequence"/>
</dbReference>
<evidence type="ECO:0000256" key="5">
    <source>
        <dbReference type="ARBA" id="ARBA00023239"/>
    </source>
</evidence>
<name>A0A8G1W1D8_9EURO</name>
<evidence type="ECO:0000256" key="7">
    <source>
        <dbReference type="ARBA" id="ARBA00038889"/>
    </source>
</evidence>
<dbReference type="AlphaFoldDB" id="A0A8G1W1D8"/>
<keyword evidence="4" id="KW-0862">Zinc</keyword>
<dbReference type="OrthoDB" id="2832284at2759"/>
<evidence type="ECO:0000256" key="1">
    <source>
        <dbReference type="ARBA" id="ARBA00005871"/>
    </source>
</evidence>
<dbReference type="GO" id="GO:0047596">
    <property type="term" value="F:6-methylsalicylate decarboxylase activity"/>
    <property type="evidence" value="ECO:0007669"/>
    <property type="project" value="UniProtKB-EC"/>
</dbReference>
<comment type="similarity">
    <text evidence="1">Belongs to the metallo-dependent hydrolases superfamily. ACMSD family.</text>
</comment>
<dbReference type="GO" id="GO:0016787">
    <property type="term" value="F:hydrolase activity"/>
    <property type="evidence" value="ECO:0007669"/>
    <property type="project" value="UniProtKB-KW"/>
</dbReference>
<keyword evidence="11" id="KW-0378">Hydrolase</keyword>
<dbReference type="GeneID" id="63864136"/>
<dbReference type="GO" id="GO:0005829">
    <property type="term" value="C:cytosol"/>
    <property type="evidence" value="ECO:0007669"/>
    <property type="project" value="TreeGrafter"/>
</dbReference>
<dbReference type="InterPro" id="IPR032466">
    <property type="entry name" value="Metal_Hydrolase"/>
</dbReference>
<dbReference type="Gene3D" id="3.20.20.140">
    <property type="entry name" value="Metal-dependent hydrolases"/>
    <property type="match status" value="1"/>
</dbReference>
<evidence type="ECO:0000256" key="4">
    <source>
        <dbReference type="ARBA" id="ARBA00022833"/>
    </source>
</evidence>
<dbReference type="Pfam" id="PF04909">
    <property type="entry name" value="Amidohydro_2"/>
    <property type="match status" value="1"/>
</dbReference>
<accession>A0A8G1W1D8</accession>
<evidence type="ECO:0000256" key="2">
    <source>
        <dbReference type="ARBA" id="ARBA00022723"/>
    </source>
</evidence>
<dbReference type="GO" id="GO:0019748">
    <property type="term" value="P:secondary metabolic process"/>
    <property type="evidence" value="ECO:0007669"/>
    <property type="project" value="TreeGrafter"/>
</dbReference>
<feature type="signal peptide" evidence="9">
    <location>
        <begin position="1"/>
        <end position="19"/>
    </location>
</feature>